<reference evidence="2 3" key="1">
    <citation type="journal article" date="2015" name="Genome Biol. Evol.">
        <title>Comparative Genomics of a Bacterivorous Green Alga Reveals Evolutionary Causalities and Consequences of Phago-Mixotrophic Mode of Nutrition.</title>
        <authorList>
            <person name="Burns J.A."/>
            <person name="Paasch A."/>
            <person name="Narechania A."/>
            <person name="Kim E."/>
        </authorList>
    </citation>
    <scope>NUCLEOTIDE SEQUENCE [LARGE SCALE GENOMIC DNA]</scope>
    <source>
        <strain evidence="2 3">PLY_AMNH</strain>
    </source>
</reference>
<dbReference type="InterPro" id="IPR027417">
    <property type="entry name" value="P-loop_NTPase"/>
</dbReference>
<dbReference type="Gene3D" id="3.40.50.300">
    <property type="entry name" value="P-loop containing nucleotide triphosphate hydrolases"/>
    <property type="match status" value="1"/>
</dbReference>
<proteinExistence type="predicted"/>
<protein>
    <recommendedName>
        <fullName evidence="1">CobW/HypB/UreG nucleotide-binding domain-containing protein</fullName>
    </recommendedName>
</protein>
<gene>
    <name evidence="2" type="ORF">CYMTET_30960</name>
</gene>
<dbReference type="Pfam" id="PF02492">
    <property type="entry name" value="cobW"/>
    <property type="match status" value="1"/>
</dbReference>
<organism evidence="2 3">
    <name type="scientific">Cymbomonas tetramitiformis</name>
    <dbReference type="NCBI Taxonomy" id="36881"/>
    <lineage>
        <taxon>Eukaryota</taxon>
        <taxon>Viridiplantae</taxon>
        <taxon>Chlorophyta</taxon>
        <taxon>Pyramimonadophyceae</taxon>
        <taxon>Pyramimonadales</taxon>
        <taxon>Pyramimonadaceae</taxon>
        <taxon>Cymbomonas</taxon>
    </lineage>
</organism>
<feature type="domain" description="CobW/HypB/UreG nucleotide-binding" evidence="1">
    <location>
        <begin position="1"/>
        <end position="179"/>
    </location>
</feature>
<sequence>MELKNGCLCCSLSRDFIATVDTVVRGPNPIDCVVVESSGVSEPINVVENWRQATIAGLPLTKVSVLDTLVTVVDAQRFMAEYISEQRIEEREDLLSDTTLLKPDLKRMTPEEYGYAPEKPNINWSKQMDNGQQKVVHLLVEQVECADVLIVNKQDLVSPDELQQLKDLLKVLNPRAKQVTTMQGVVSFPSIVATGLAGVWMRDLNAHPHRVSAQGLPGLTEDVPVEEDGAKEAAQSCGAALCTRPAHDEDRAEHAEPDVLNN</sequence>
<name>A0AAE0FI34_9CHLO</name>
<dbReference type="InterPro" id="IPR051927">
    <property type="entry name" value="Zn_Chap_cDPG_Synth"/>
</dbReference>
<dbReference type="EMBL" id="LGRX02018232">
    <property type="protein sequence ID" value="KAK3260067.1"/>
    <property type="molecule type" value="Genomic_DNA"/>
</dbReference>
<dbReference type="InterPro" id="IPR003495">
    <property type="entry name" value="CobW/HypB/UreG_nucleotide-bd"/>
</dbReference>
<dbReference type="SUPFAM" id="SSF52540">
    <property type="entry name" value="P-loop containing nucleoside triphosphate hydrolases"/>
    <property type="match status" value="1"/>
</dbReference>
<evidence type="ECO:0000313" key="3">
    <source>
        <dbReference type="Proteomes" id="UP001190700"/>
    </source>
</evidence>
<keyword evidence="3" id="KW-1185">Reference proteome</keyword>
<dbReference type="Proteomes" id="UP001190700">
    <property type="component" value="Unassembled WGS sequence"/>
</dbReference>
<dbReference type="PANTHER" id="PTHR43603">
    <property type="entry name" value="COBW DOMAIN-CONTAINING PROTEIN DDB_G0274527"/>
    <property type="match status" value="1"/>
</dbReference>
<accession>A0AAE0FI34</accession>
<comment type="caution">
    <text evidence="2">The sequence shown here is derived from an EMBL/GenBank/DDBJ whole genome shotgun (WGS) entry which is preliminary data.</text>
</comment>
<feature type="non-terminal residue" evidence="2">
    <location>
        <position position="262"/>
    </location>
</feature>
<dbReference type="PANTHER" id="PTHR43603:SF1">
    <property type="entry name" value="ZINC-REGULATED GTPASE METALLOPROTEIN ACTIVATOR 1"/>
    <property type="match status" value="1"/>
</dbReference>
<evidence type="ECO:0000259" key="1">
    <source>
        <dbReference type="Pfam" id="PF02492"/>
    </source>
</evidence>
<evidence type="ECO:0000313" key="2">
    <source>
        <dbReference type="EMBL" id="KAK3260067.1"/>
    </source>
</evidence>
<dbReference type="AlphaFoldDB" id="A0AAE0FI34"/>